<evidence type="ECO:0000313" key="3">
    <source>
        <dbReference type="Proteomes" id="UP000243797"/>
    </source>
</evidence>
<name>A0A2K1QI60_9PEZI</name>
<keyword evidence="1" id="KW-1133">Transmembrane helix</keyword>
<comment type="caution">
    <text evidence="2">The sequence shown here is derived from an EMBL/GenBank/DDBJ whole genome shotgun (WGS) entry which is preliminary data.</text>
</comment>
<keyword evidence="1" id="KW-0812">Transmembrane</keyword>
<keyword evidence="3" id="KW-1185">Reference proteome</keyword>
<protein>
    <submittedName>
        <fullName evidence="2">Uncharacterized protein</fullName>
    </submittedName>
</protein>
<evidence type="ECO:0000256" key="1">
    <source>
        <dbReference type="SAM" id="Phobius"/>
    </source>
</evidence>
<dbReference type="InParanoid" id="A0A2K1QI60"/>
<accession>A0A2K1QI60</accession>
<dbReference type="OrthoDB" id="3898795at2759"/>
<dbReference type="AlphaFoldDB" id="A0A2K1QI60"/>
<sequence>MRPRSFDSSTSTWAVIVRALALVSVTFLLIAMAVLSSFREYYQYSLGWAGVVLAIGVNALELVAHLHQGRRLPRMPPGCTVLWDLIAAGLAAVSCYIAGINVWGWISEANHRSEATKGLASAVFVVTAILLCLQLVLVLLDVSDYCDDRKRKRRREDERLQMRQQV</sequence>
<keyword evidence="1" id="KW-0472">Membrane</keyword>
<reference evidence="2 3" key="1">
    <citation type="submission" date="2017-06" db="EMBL/GenBank/DDBJ databases">
        <title>Draft genome sequence of a variant of Elsinoe murrayae.</title>
        <authorList>
            <person name="Cheng Q."/>
        </authorList>
    </citation>
    <scope>NUCLEOTIDE SEQUENCE [LARGE SCALE GENOMIC DNA]</scope>
    <source>
        <strain evidence="2 3">CQ-2017a</strain>
    </source>
</reference>
<dbReference type="Proteomes" id="UP000243797">
    <property type="component" value="Unassembled WGS sequence"/>
</dbReference>
<feature type="transmembrane region" description="Helical" evidence="1">
    <location>
        <begin position="12"/>
        <end position="35"/>
    </location>
</feature>
<evidence type="ECO:0000313" key="2">
    <source>
        <dbReference type="EMBL" id="PNS14854.1"/>
    </source>
</evidence>
<dbReference type="EMBL" id="NKHZ01000081">
    <property type="protein sequence ID" value="PNS14854.1"/>
    <property type="molecule type" value="Genomic_DNA"/>
</dbReference>
<organism evidence="2 3">
    <name type="scientific">Sphaceloma murrayae</name>
    <dbReference type="NCBI Taxonomy" id="2082308"/>
    <lineage>
        <taxon>Eukaryota</taxon>
        <taxon>Fungi</taxon>
        <taxon>Dikarya</taxon>
        <taxon>Ascomycota</taxon>
        <taxon>Pezizomycotina</taxon>
        <taxon>Dothideomycetes</taxon>
        <taxon>Dothideomycetidae</taxon>
        <taxon>Myriangiales</taxon>
        <taxon>Elsinoaceae</taxon>
        <taxon>Sphaceloma</taxon>
    </lineage>
</organism>
<proteinExistence type="predicted"/>
<feature type="transmembrane region" description="Helical" evidence="1">
    <location>
        <begin position="81"/>
        <end position="106"/>
    </location>
</feature>
<gene>
    <name evidence="2" type="ORF">CAC42_2083</name>
</gene>
<feature type="transmembrane region" description="Helical" evidence="1">
    <location>
        <begin position="41"/>
        <end position="60"/>
    </location>
</feature>
<feature type="transmembrane region" description="Helical" evidence="1">
    <location>
        <begin position="118"/>
        <end position="142"/>
    </location>
</feature>